<sequence>MPPGHSSVKVIIRNQNPFWPSGTVVTVERSTHEFVTVGDILNKIREVITERCGPDAILHEALDLVEAGNDEAAIYQNLYDHEMANSPGTNDHPEHQMNFHDFHHSRDAENHDGVYQGFYDISGGYTEQDNRRINRNVEFARIYVEGDNINNKFTVDGDWKAFCAGGSVATTAFYGGLTTAQGFRACQPALQGNLLTFVVLPTVLMQFFSAIRHSILTAFE</sequence>
<dbReference type="EMBL" id="ML179057">
    <property type="protein sequence ID" value="THV04307.1"/>
    <property type="molecule type" value="Genomic_DNA"/>
</dbReference>
<protein>
    <submittedName>
        <fullName evidence="1">Uncharacterized protein</fullName>
    </submittedName>
</protein>
<dbReference type="Proteomes" id="UP000297245">
    <property type="component" value="Unassembled WGS sequence"/>
</dbReference>
<evidence type="ECO:0000313" key="2">
    <source>
        <dbReference type="Proteomes" id="UP000297245"/>
    </source>
</evidence>
<evidence type="ECO:0000313" key="1">
    <source>
        <dbReference type="EMBL" id="THV04307.1"/>
    </source>
</evidence>
<gene>
    <name evidence="1" type="ORF">K435DRAFT_961935</name>
</gene>
<proteinExistence type="predicted"/>
<reference evidence="1 2" key="1">
    <citation type="journal article" date="2019" name="Nat. Ecol. Evol.">
        <title>Megaphylogeny resolves global patterns of mushroom evolution.</title>
        <authorList>
            <person name="Varga T."/>
            <person name="Krizsan K."/>
            <person name="Foldi C."/>
            <person name="Dima B."/>
            <person name="Sanchez-Garcia M."/>
            <person name="Sanchez-Ramirez S."/>
            <person name="Szollosi G.J."/>
            <person name="Szarkandi J.G."/>
            <person name="Papp V."/>
            <person name="Albert L."/>
            <person name="Andreopoulos W."/>
            <person name="Angelini C."/>
            <person name="Antonin V."/>
            <person name="Barry K.W."/>
            <person name="Bougher N.L."/>
            <person name="Buchanan P."/>
            <person name="Buyck B."/>
            <person name="Bense V."/>
            <person name="Catcheside P."/>
            <person name="Chovatia M."/>
            <person name="Cooper J."/>
            <person name="Damon W."/>
            <person name="Desjardin D."/>
            <person name="Finy P."/>
            <person name="Geml J."/>
            <person name="Haridas S."/>
            <person name="Hughes K."/>
            <person name="Justo A."/>
            <person name="Karasinski D."/>
            <person name="Kautmanova I."/>
            <person name="Kiss B."/>
            <person name="Kocsube S."/>
            <person name="Kotiranta H."/>
            <person name="LaButti K.M."/>
            <person name="Lechner B.E."/>
            <person name="Liimatainen K."/>
            <person name="Lipzen A."/>
            <person name="Lukacs Z."/>
            <person name="Mihaltcheva S."/>
            <person name="Morgado L.N."/>
            <person name="Niskanen T."/>
            <person name="Noordeloos M.E."/>
            <person name="Ohm R.A."/>
            <person name="Ortiz-Santana B."/>
            <person name="Ovrebo C."/>
            <person name="Racz N."/>
            <person name="Riley R."/>
            <person name="Savchenko A."/>
            <person name="Shiryaev A."/>
            <person name="Soop K."/>
            <person name="Spirin V."/>
            <person name="Szebenyi C."/>
            <person name="Tomsovsky M."/>
            <person name="Tulloss R.E."/>
            <person name="Uehling J."/>
            <person name="Grigoriev I.V."/>
            <person name="Vagvolgyi C."/>
            <person name="Papp T."/>
            <person name="Martin F.M."/>
            <person name="Miettinen O."/>
            <person name="Hibbett D.S."/>
            <person name="Nagy L.G."/>
        </authorList>
    </citation>
    <scope>NUCLEOTIDE SEQUENCE [LARGE SCALE GENOMIC DNA]</scope>
    <source>
        <strain evidence="1 2">CBS 962.96</strain>
    </source>
</reference>
<name>A0A4S8MN05_DENBC</name>
<keyword evidence="2" id="KW-1185">Reference proteome</keyword>
<organism evidence="1 2">
    <name type="scientific">Dendrothele bispora (strain CBS 962.96)</name>
    <dbReference type="NCBI Taxonomy" id="1314807"/>
    <lineage>
        <taxon>Eukaryota</taxon>
        <taxon>Fungi</taxon>
        <taxon>Dikarya</taxon>
        <taxon>Basidiomycota</taxon>
        <taxon>Agaricomycotina</taxon>
        <taxon>Agaricomycetes</taxon>
        <taxon>Agaricomycetidae</taxon>
        <taxon>Agaricales</taxon>
        <taxon>Agaricales incertae sedis</taxon>
        <taxon>Dendrothele</taxon>
    </lineage>
</organism>
<dbReference type="AlphaFoldDB" id="A0A4S8MN05"/>
<accession>A0A4S8MN05</accession>